<dbReference type="InterPro" id="IPR036977">
    <property type="entry name" value="DNA_primase_Znf_CHC2"/>
</dbReference>
<dbReference type="HOGENOM" id="CLU_1288405_0_0_12"/>
<dbReference type="InParanoid" id="F5YBJ0"/>
<proteinExistence type="predicted"/>
<reference evidence="2 3" key="2">
    <citation type="journal article" date="2011" name="ISME J.">
        <title>RNA-seq reveals cooperative metabolic interactions between two termite-gut spirochete species in co-culture.</title>
        <authorList>
            <person name="Rosenthal A.Z."/>
            <person name="Matson E.G."/>
            <person name="Eldar A."/>
            <person name="Leadbetter J.R."/>
        </authorList>
    </citation>
    <scope>NUCLEOTIDE SEQUENCE [LARGE SCALE GENOMIC DNA]</scope>
    <source>
        <strain evidence="3">ATCC BAA-888 / DSM 13862 / ZAS-9</strain>
    </source>
</reference>
<name>F5YBJ0_LEAAZ</name>
<evidence type="ECO:0000313" key="3">
    <source>
        <dbReference type="Proteomes" id="UP000009222"/>
    </source>
</evidence>
<dbReference type="GO" id="GO:0003677">
    <property type="term" value="F:DNA binding"/>
    <property type="evidence" value="ECO:0007669"/>
    <property type="project" value="InterPro"/>
</dbReference>
<protein>
    <submittedName>
        <fullName evidence="2">Putative DNA primase</fullName>
    </submittedName>
</protein>
<keyword evidence="3" id="KW-1185">Reference proteome</keyword>
<dbReference type="KEGG" id="taz:TREAZ_0593"/>
<sequence>MNTEVIKHPGMGAGAEAKNAQGGNLEKSATDNLQQNTALGKSDIKFLKSRLAEYLDAKGIHPNEQGLIICLWHDEHNPSCKVNPEYAYCFTCHESGDIFAVSAALAKIPCDKDHFPQIVKDIENTLGIVTDWKPPKGKRPVIRLSQSTVYRDSLLREFADALDSGDMSRARLRAEMLLALFMLPEPEAPKEAKPRRTMADRLAASGIQREAWTL</sequence>
<dbReference type="Gene3D" id="3.90.580.10">
    <property type="entry name" value="Zinc finger, CHC2-type domain"/>
    <property type="match status" value="1"/>
</dbReference>
<reference evidence="3" key="1">
    <citation type="submission" date="2009-12" db="EMBL/GenBank/DDBJ databases">
        <title>Complete sequence of Treponema azotonutricium strain ZAS-9.</title>
        <authorList>
            <person name="Tetu S.G."/>
            <person name="Matson E."/>
            <person name="Ren Q."/>
            <person name="Seshadri R."/>
            <person name="Elbourne L."/>
            <person name="Hassan K.A."/>
            <person name="Durkin A."/>
            <person name="Radune D."/>
            <person name="Mohamoud Y."/>
            <person name="Shay R."/>
            <person name="Jin S."/>
            <person name="Zhang X."/>
            <person name="Lucey K."/>
            <person name="Ballor N.R."/>
            <person name="Ottesen E."/>
            <person name="Rosenthal R."/>
            <person name="Allen A."/>
            <person name="Leadbetter J.R."/>
            <person name="Paulsen I.T."/>
        </authorList>
    </citation>
    <scope>NUCLEOTIDE SEQUENCE [LARGE SCALE GENOMIC DNA]</scope>
    <source>
        <strain evidence="3">ATCC BAA-888 / DSM 13862 / ZAS-9</strain>
    </source>
</reference>
<accession>F5YBJ0</accession>
<feature type="region of interest" description="Disordered" evidence="1">
    <location>
        <begin position="1"/>
        <end position="22"/>
    </location>
</feature>
<gene>
    <name evidence="2" type="ordered locus">TREAZ_0593</name>
</gene>
<dbReference type="SUPFAM" id="SSF57783">
    <property type="entry name" value="Zinc beta-ribbon"/>
    <property type="match status" value="1"/>
</dbReference>
<dbReference type="STRING" id="545695.TREAZ_0593"/>
<organism evidence="2 3">
    <name type="scientific">Leadbettera azotonutricia (strain ATCC BAA-888 / DSM 13862 / ZAS-9)</name>
    <name type="common">Treponema azotonutricium</name>
    <dbReference type="NCBI Taxonomy" id="545695"/>
    <lineage>
        <taxon>Bacteria</taxon>
        <taxon>Pseudomonadati</taxon>
        <taxon>Spirochaetota</taxon>
        <taxon>Spirochaetia</taxon>
        <taxon>Spirochaetales</taxon>
        <taxon>Breznakiellaceae</taxon>
        <taxon>Leadbettera</taxon>
    </lineage>
</organism>
<dbReference type="Proteomes" id="UP000009222">
    <property type="component" value="Chromosome"/>
</dbReference>
<dbReference type="GO" id="GO:0006260">
    <property type="term" value="P:DNA replication"/>
    <property type="evidence" value="ECO:0007669"/>
    <property type="project" value="InterPro"/>
</dbReference>
<dbReference type="RefSeq" id="WP_015711366.1">
    <property type="nucleotide sequence ID" value="NC_015577.1"/>
</dbReference>
<evidence type="ECO:0000313" key="2">
    <source>
        <dbReference type="EMBL" id="AEF83189.1"/>
    </source>
</evidence>
<dbReference type="GO" id="GO:0008270">
    <property type="term" value="F:zinc ion binding"/>
    <property type="evidence" value="ECO:0007669"/>
    <property type="project" value="InterPro"/>
</dbReference>
<dbReference type="EMBL" id="CP001841">
    <property type="protein sequence ID" value="AEF83189.1"/>
    <property type="molecule type" value="Genomic_DNA"/>
</dbReference>
<dbReference type="AlphaFoldDB" id="F5YBJ0"/>
<dbReference type="OrthoDB" id="784829at2"/>
<evidence type="ECO:0000256" key="1">
    <source>
        <dbReference type="SAM" id="MobiDB-lite"/>
    </source>
</evidence>